<keyword evidence="2" id="KW-1185">Reference proteome</keyword>
<accession>A0A1Y0IUP1</accession>
<gene>
    <name evidence="1" type="ORF">CBW65_21155</name>
</gene>
<proteinExistence type="predicted"/>
<name>A0A1Y0IUP1_9BACL</name>
<dbReference type="Proteomes" id="UP000195437">
    <property type="component" value="Chromosome"/>
</dbReference>
<sequence length="71" mass="8333">MAQDRFDVTFIRGPRDVSPWRKAAREMTLGTRLQAEESALQARIGYTEQRDEIHSEKFPNATYYRKGRNSK</sequence>
<dbReference type="EMBL" id="CP021434">
    <property type="protein sequence ID" value="ARU63205.1"/>
    <property type="molecule type" value="Genomic_DNA"/>
</dbReference>
<dbReference type="KEGG" id="tum:CBW65_21155"/>
<evidence type="ECO:0000313" key="2">
    <source>
        <dbReference type="Proteomes" id="UP000195437"/>
    </source>
</evidence>
<dbReference type="AlphaFoldDB" id="A0A1Y0IUP1"/>
<dbReference type="OrthoDB" id="2382150at2"/>
<reference evidence="2" key="1">
    <citation type="submission" date="2017-05" db="EMBL/GenBank/DDBJ databases">
        <authorList>
            <person name="Sung H."/>
        </authorList>
    </citation>
    <scope>NUCLEOTIDE SEQUENCE [LARGE SCALE GENOMIC DNA]</scope>
    <source>
        <strain evidence="2">AR23208</strain>
    </source>
</reference>
<protein>
    <submittedName>
        <fullName evidence="1">Uncharacterized protein</fullName>
    </submittedName>
</protein>
<evidence type="ECO:0000313" key="1">
    <source>
        <dbReference type="EMBL" id="ARU63205.1"/>
    </source>
</evidence>
<dbReference type="RefSeq" id="WP_087458549.1">
    <property type="nucleotide sequence ID" value="NZ_CP021434.1"/>
</dbReference>
<organism evidence="1 2">
    <name type="scientific">Tumebacillus avium</name>
    <dbReference type="NCBI Taxonomy" id="1903704"/>
    <lineage>
        <taxon>Bacteria</taxon>
        <taxon>Bacillati</taxon>
        <taxon>Bacillota</taxon>
        <taxon>Bacilli</taxon>
        <taxon>Bacillales</taxon>
        <taxon>Alicyclobacillaceae</taxon>
        <taxon>Tumebacillus</taxon>
    </lineage>
</organism>